<keyword evidence="1" id="KW-0472">Membrane</keyword>
<organism evidence="2 3">
    <name type="scientific">Aspergillus fijiensis CBS 313.89</name>
    <dbReference type="NCBI Taxonomy" id="1448319"/>
    <lineage>
        <taxon>Eukaryota</taxon>
        <taxon>Fungi</taxon>
        <taxon>Dikarya</taxon>
        <taxon>Ascomycota</taxon>
        <taxon>Pezizomycotina</taxon>
        <taxon>Eurotiomycetes</taxon>
        <taxon>Eurotiomycetidae</taxon>
        <taxon>Eurotiales</taxon>
        <taxon>Aspergillaceae</taxon>
        <taxon>Aspergillus</taxon>
    </lineage>
</organism>
<accession>A0A8G1RI79</accession>
<dbReference type="VEuPathDB" id="FungiDB:BO72DRAFT_452240"/>
<dbReference type="AlphaFoldDB" id="A0A8G1RI79"/>
<feature type="transmembrane region" description="Helical" evidence="1">
    <location>
        <begin position="6"/>
        <end position="24"/>
    </location>
</feature>
<evidence type="ECO:0000313" key="2">
    <source>
        <dbReference type="EMBL" id="RAK72867.1"/>
    </source>
</evidence>
<reference evidence="2 3" key="1">
    <citation type="submission" date="2018-02" db="EMBL/GenBank/DDBJ databases">
        <title>The genomes of Aspergillus section Nigri reveals drivers in fungal speciation.</title>
        <authorList>
            <consortium name="DOE Joint Genome Institute"/>
            <person name="Vesth T.C."/>
            <person name="Nybo J."/>
            <person name="Theobald S."/>
            <person name="Brandl J."/>
            <person name="Frisvad J.C."/>
            <person name="Nielsen K.F."/>
            <person name="Lyhne E.K."/>
            <person name="Kogle M.E."/>
            <person name="Kuo A."/>
            <person name="Riley R."/>
            <person name="Clum A."/>
            <person name="Nolan M."/>
            <person name="Lipzen A."/>
            <person name="Salamov A."/>
            <person name="Henrissat B."/>
            <person name="Wiebenga A."/>
            <person name="De vries R.P."/>
            <person name="Grigoriev I.V."/>
            <person name="Mortensen U.H."/>
            <person name="Andersen M.R."/>
            <person name="Baker S.E."/>
        </authorList>
    </citation>
    <scope>NUCLEOTIDE SEQUENCE [LARGE SCALE GENOMIC DNA]</scope>
    <source>
        <strain evidence="2 3">CBS 313.89</strain>
    </source>
</reference>
<dbReference type="Proteomes" id="UP000249789">
    <property type="component" value="Unassembled WGS sequence"/>
</dbReference>
<evidence type="ECO:0000313" key="3">
    <source>
        <dbReference type="Proteomes" id="UP000249789"/>
    </source>
</evidence>
<evidence type="ECO:0000256" key="1">
    <source>
        <dbReference type="SAM" id="Phobius"/>
    </source>
</evidence>
<keyword evidence="3" id="KW-1185">Reference proteome</keyword>
<keyword evidence="1" id="KW-1133">Transmembrane helix</keyword>
<dbReference type="GeneID" id="63863016"/>
<keyword evidence="1" id="KW-0812">Transmembrane</keyword>
<sequence>MLDIHIIFCLVMYFLPIVGFRRVLFQENRIEYPYGKIVNFVEEELAPGNPDKFPVYPYNPGFMMVVACYSI</sequence>
<name>A0A8G1RI79_9EURO</name>
<dbReference type="RefSeq" id="XP_040796877.1">
    <property type="nucleotide sequence ID" value="XM_040945683.1"/>
</dbReference>
<dbReference type="EMBL" id="KZ824687">
    <property type="protein sequence ID" value="RAK72867.1"/>
    <property type="molecule type" value="Genomic_DNA"/>
</dbReference>
<gene>
    <name evidence="2" type="ORF">BO72DRAFT_452240</name>
</gene>
<proteinExistence type="predicted"/>
<protein>
    <submittedName>
        <fullName evidence="2">Uncharacterized protein</fullName>
    </submittedName>
</protein>